<evidence type="ECO:0000256" key="4">
    <source>
        <dbReference type="ARBA" id="ARBA00022989"/>
    </source>
</evidence>
<dbReference type="SMART" id="SM00267">
    <property type="entry name" value="GGDEF"/>
    <property type="match status" value="1"/>
</dbReference>
<dbReference type="InterPro" id="IPR001667">
    <property type="entry name" value="DDH_dom"/>
</dbReference>
<evidence type="ECO:0000256" key="6">
    <source>
        <dbReference type="PIRNR" id="PIRNR026583"/>
    </source>
</evidence>
<dbReference type="Pfam" id="PF01368">
    <property type="entry name" value="DHH"/>
    <property type="match status" value="1"/>
</dbReference>
<feature type="binding site" evidence="7">
    <location>
        <position position="363"/>
    </location>
    <ligand>
        <name>Mn(2+)</name>
        <dbReference type="ChEBI" id="CHEBI:29035"/>
        <label>2</label>
    </ligand>
</feature>
<dbReference type="OrthoDB" id="9759476at2"/>
<dbReference type="Gene3D" id="3.90.1640.10">
    <property type="entry name" value="inorganic pyrophosphatase (n-terminal core)"/>
    <property type="match status" value="1"/>
</dbReference>
<protein>
    <recommendedName>
        <fullName evidence="6">Cyclic-di-AMP phosphodiesterase</fullName>
        <ecNumber evidence="6">3.1.4.-</ecNumber>
    </recommendedName>
</protein>
<evidence type="ECO:0000256" key="7">
    <source>
        <dbReference type="PIRSR" id="PIRSR026583-50"/>
    </source>
</evidence>
<feature type="binding site" evidence="7">
    <location>
        <position position="452"/>
    </location>
    <ligand>
        <name>Mn(2+)</name>
        <dbReference type="ChEBI" id="CHEBI:29035"/>
        <label>2</label>
    </ligand>
</feature>
<dbReference type="Pfam" id="PF21370">
    <property type="entry name" value="PAS_GdpP"/>
    <property type="match status" value="1"/>
</dbReference>
<feature type="domain" description="GGDEF" evidence="9">
    <location>
        <begin position="143"/>
        <end position="312"/>
    </location>
</feature>
<dbReference type="Gene3D" id="3.30.450.20">
    <property type="entry name" value="PAS domain"/>
    <property type="match status" value="1"/>
</dbReference>
<comment type="similarity">
    <text evidence="6">Belongs to the GdpP/PdeA phosphodiesterase family.</text>
</comment>
<dbReference type="InterPro" id="IPR000160">
    <property type="entry name" value="GGDEF_dom"/>
</dbReference>
<dbReference type="Proteomes" id="UP000070456">
    <property type="component" value="Unassembled WGS sequence"/>
</dbReference>
<evidence type="ECO:0000256" key="5">
    <source>
        <dbReference type="ARBA" id="ARBA00023136"/>
    </source>
</evidence>
<dbReference type="STRING" id="520762.AN619_28190"/>
<keyword evidence="7" id="KW-0479">Metal-binding</keyword>
<evidence type="ECO:0000259" key="9">
    <source>
        <dbReference type="SMART" id="SM00267"/>
    </source>
</evidence>
<dbReference type="InterPro" id="IPR014528">
    <property type="entry name" value="GdpP/PdeA"/>
</dbReference>
<dbReference type="Pfam" id="PF24898">
    <property type="entry name" value="GGDEF_GdpP"/>
    <property type="match status" value="1"/>
</dbReference>
<keyword evidence="11" id="KW-1185">Reference proteome</keyword>
<dbReference type="InterPro" id="IPR038763">
    <property type="entry name" value="DHH_sf"/>
</dbReference>
<gene>
    <name evidence="10" type="primary">nrnA_2</name>
    <name evidence="10" type="ORF">AN619_28190</name>
</gene>
<dbReference type="GO" id="GO:0046872">
    <property type="term" value="F:metal ion binding"/>
    <property type="evidence" value="ECO:0007669"/>
    <property type="project" value="UniProtKB-KW"/>
</dbReference>
<evidence type="ECO:0000256" key="2">
    <source>
        <dbReference type="ARBA" id="ARBA00022475"/>
    </source>
</evidence>
<dbReference type="PIRSF" id="PIRSF026583">
    <property type="entry name" value="YybT"/>
    <property type="match status" value="1"/>
</dbReference>
<dbReference type="AlphaFoldDB" id="A0A140L024"/>
<feature type="binding site" evidence="7">
    <location>
        <position position="507"/>
    </location>
    <ligand>
        <name>Mn(2+)</name>
        <dbReference type="ChEBI" id="CHEBI:29035"/>
        <label>2</label>
    </ligand>
</feature>
<keyword evidence="2 6" id="KW-1003">Cell membrane</keyword>
<evidence type="ECO:0000313" key="10">
    <source>
        <dbReference type="EMBL" id="KXG73899.1"/>
    </source>
</evidence>
<dbReference type="Gene3D" id="3.10.310.30">
    <property type="match status" value="1"/>
</dbReference>
<feature type="binding site" evidence="7">
    <location>
        <position position="428"/>
    </location>
    <ligand>
        <name>Mn(2+)</name>
        <dbReference type="ChEBI" id="CHEBI:29035"/>
        <label>2</label>
    </ligand>
</feature>
<dbReference type="SUPFAM" id="SSF64182">
    <property type="entry name" value="DHH phosphoesterases"/>
    <property type="match status" value="1"/>
</dbReference>
<keyword evidence="7" id="KW-0464">Manganese</keyword>
<keyword evidence="5 6" id="KW-0472">Membrane</keyword>
<dbReference type="FunFam" id="3.90.1640.10:FF:000002">
    <property type="entry name" value="Cyclic-di-AMP phosphodiesterase"/>
    <property type="match status" value="1"/>
</dbReference>
<evidence type="ECO:0000256" key="8">
    <source>
        <dbReference type="SAM" id="Phobius"/>
    </source>
</evidence>
<feature type="binding site" evidence="7">
    <location>
        <position position="428"/>
    </location>
    <ligand>
        <name>Mn(2+)</name>
        <dbReference type="ChEBI" id="CHEBI:29035"/>
        <label>1</label>
    </ligand>
</feature>
<dbReference type="InterPro" id="IPR003156">
    <property type="entry name" value="DHHA1_dom"/>
</dbReference>
<dbReference type="GO" id="GO:0016787">
    <property type="term" value="F:hydrolase activity"/>
    <property type="evidence" value="ECO:0007669"/>
    <property type="project" value="UniProtKB-UniRule"/>
</dbReference>
<dbReference type="GO" id="GO:0003676">
    <property type="term" value="F:nucleic acid binding"/>
    <property type="evidence" value="ECO:0007669"/>
    <property type="project" value="UniProtKB-UniRule"/>
</dbReference>
<dbReference type="PANTHER" id="PTHR47618:SF2">
    <property type="entry name" value="CYCLIC-DI-AMP PHOSPHODIESTERASE GDPP"/>
    <property type="match status" value="1"/>
</dbReference>
<comment type="caution">
    <text evidence="10">The sequence shown here is derived from an EMBL/GenBank/DDBJ whole genome shotgun (WGS) entry which is preliminary data.</text>
</comment>
<dbReference type="PANTHER" id="PTHR47618">
    <property type="entry name" value="BIFUNCTIONAL OLIGORIBONUCLEASE AND PAP PHOSPHATASE NRNA"/>
    <property type="match status" value="1"/>
</dbReference>
<evidence type="ECO:0000313" key="11">
    <source>
        <dbReference type="Proteomes" id="UP000070456"/>
    </source>
</evidence>
<accession>A0A140L024</accession>
<dbReference type="GO" id="GO:0106409">
    <property type="term" value="F:cyclic-di-AMP phosphodiesterase activity"/>
    <property type="evidence" value="ECO:0007669"/>
    <property type="project" value="RHEA"/>
</dbReference>
<comment type="function">
    <text evidence="6">Has phosphodiesterase (PDE) activity against cyclic-di-AMP (c-di-AMP).</text>
</comment>
<dbReference type="RefSeq" id="WP_068557903.1">
    <property type="nucleotide sequence ID" value="NZ_LOEE01000072.1"/>
</dbReference>
<keyword evidence="3 8" id="KW-0812">Transmembrane</keyword>
<evidence type="ECO:0000256" key="3">
    <source>
        <dbReference type="ARBA" id="ARBA00022692"/>
    </source>
</evidence>
<keyword evidence="6 10" id="KW-0378">Hydrolase</keyword>
<dbReference type="InterPro" id="IPR049553">
    <property type="entry name" value="GdpP-like_PAS"/>
</dbReference>
<sequence>MGNKRFMKMLIPDTKIHLWIMTVCISILAYYNLMIGGIGIFVLLYLIYHHWKTQHDRKEMWTKYIESLSSDIDAATKHAILNLPIPLAIVEFDGSIAWYNPKFSEMIDAKDILERNIEDLIPSLKVSNILQDKKDMVTEVTIKDRHYKVLYNIVKIASDCDSRYIIMVYWIDITNFQNLKAKYNEEKPAIALIQVDNYDDVLQNTEEASRPLVIAEIDRRISLWAARMNAVVKKYQKDKYIVFFEHKYLERLESKRFAILDEIREIQGGNEIPITLSIGVGVNGKNPIQLEEFARAGVDLALGRGGDQAVVKKIDTLNFYGGKTKAVEKRNKVKARVIAHALRQLIDQSSKVIIMGHKFPDMDSFGAAIGVYRAVKNRGKDPYIVFDGVNPAIENLYHRIQQHGEYRMIDVEDVPATLDHNALLVVVDTHRPQFTQCPEAISRADKIVLIDHHRRGTEFIENTVLTYLEPYASSTCELVTEILQYMEDKITLEKVEAEALLAGIAVDTKNFSFKTGVRTFEAASLLRRAGADTTSVRQLFQDDLQTFVAKAQVVKNAEDIGRNIAISVCPKGTHNAALVAAQAADELLDIRGITASFVLGIRENGELFISGRSLGDINVQVILEKLGGGGHLTIAGTQLKDVTLEEAKEMLKKAIDEYFEEGDIK</sequence>
<keyword evidence="4 8" id="KW-1133">Transmembrane helix</keyword>
<organism evidence="10 11">
    <name type="scientific">Thermotalea metallivorans</name>
    <dbReference type="NCBI Taxonomy" id="520762"/>
    <lineage>
        <taxon>Bacteria</taxon>
        <taxon>Bacillati</taxon>
        <taxon>Bacillota</taxon>
        <taxon>Clostridia</taxon>
        <taxon>Peptostreptococcales</taxon>
        <taxon>Thermotaleaceae</taxon>
        <taxon>Thermotalea</taxon>
    </lineage>
</organism>
<dbReference type="InterPro" id="IPR051319">
    <property type="entry name" value="Oligoribo/pAp-PDE_c-di-AMP_PDE"/>
</dbReference>
<dbReference type="PATRIC" id="fig|520762.4.peg.3116"/>
<comment type="subcellular location">
    <subcellularLocation>
        <location evidence="1">Cell membrane</location>
        <topology evidence="1">Multi-pass membrane protein</topology>
    </subcellularLocation>
</comment>
<proteinExistence type="inferred from homology"/>
<comment type="catalytic activity">
    <reaction evidence="6">
        <text>3',3'-c-di-AMP + H2O = 5'-O-phosphonoadenylyl-(3'-&gt;5')-adenosine + H(+)</text>
        <dbReference type="Rhea" id="RHEA:54420"/>
        <dbReference type="ChEBI" id="CHEBI:15377"/>
        <dbReference type="ChEBI" id="CHEBI:15378"/>
        <dbReference type="ChEBI" id="CHEBI:71500"/>
        <dbReference type="ChEBI" id="CHEBI:138171"/>
    </reaction>
</comment>
<evidence type="ECO:0000256" key="1">
    <source>
        <dbReference type="ARBA" id="ARBA00004651"/>
    </source>
</evidence>
<dbReference type="EC" id="3.1.4.-" evidence="6"/>
<name>A0A140L024_9FIRM</name>
<reference evidence="10 11" key="1">
    <citation type="submission" date="2015-12" db="EMBL/GenBank/DDBJ databases">
        <title>Draft genome sequence of the thermoanaerobe Thermotalea metallivorans, an isolate from the runoff channel of the Great Artesian Basin, Australia.</title>
        <authorList>
            <person name="Patel B.K."/>
        </authorList>
    </citation>
    <scope>NUCLEOTIDE SEQUENCE [LARGE SCALE GENOMIC DNA]</scope>
    <source>
        <strain evidence="10 11">B2-1</strain>
    </source>
</reference>
<feature type="transmembrane region" description="Helical" evidence="8">
    <location>
        <begin position="20"/>
        <end position="48"/>
    </location>
</feature>
<dbReference type="Pfam" id="PF02272">
    <property type="entry name" value="DHHA1"/>
    <property type="match status" value="1"/>
</dbReference>
<feature type="binding site" evidence="7">
    <location>
        <position position="357"/>
    </location>
    <ligand>
        <name>Mn(2+)</name>
        <dbReference type="ChEBI" id="CHEBI:29035"/>
        <label>1</label>
    </ligand>
</feature>
<dbReference type="EMBL" id="LOEE01000072">
    <property type="protein sequence ID" value="KXG73899.1"/>
    <property type="molecule type" value="Genomic_DNA"/>
</dbReference>
<feature type="binding site" evidence="7">
    <location>
        <position position="361"/>
    </location>
    <ligand>
        <name>Mn(2+)</name>
        <dbReference type="ChEBI" id="CHEBI:29035"/>
        <label>1</label>
    </ligand>
</feature>
<comment type="cofactor">
    <cofactor evidence="7">
        <name>Mn(2+)</name>
        <dbReference type="ChEBI" id="CHEBI:29035"/>
    </cofactor>
    <text evidence="7">For phosphodiesterase activity, probably binds 2 Mn(2+) per subunit.</text>
</comment>
<dbReference type="GO" id="GO:0005886">
    <property type="term" value="C:plasma membrane"/>
    <property type="evidence" value="ECO:0007669"/>
    <property type="project" value="UniProtKB-SubCell"/>
</dbReference>